<evidence type="ECO:0000256" key="2">
    <source>
        <dbReference type="ARBA" id="ARBA00022723"/>
    </source>
</evidence>
<gene>
    <name evidence="5" type="ORF">SSOG_07927</name>
</gene>
<protein>
    <submittedName>
        <fullName evidence="5">HAD-superfamily subfamily IB hydrolase</fullName>
    </submittedName>
</protein>
<dbReference type="Proteomes" id="UP000003963">
    <property type="component" value="Unassembled WGS sequence"/>
</dbReference>
<dbReference type="RefSeq" id="WP_009720011.1">
    <property type="nucleotide sequence ID" value="NZ_GG657754.1"/>
</dbReference>
<dbReference type="SUPFAM" id="SSF56784">
    <property type="entry name" value="HAD-like"/>
    <property type="match status" value="1"/>
</dbReference>
<dbReference type="EMBL" id="GG657754">
    <property type="protein sequence ID" value="EFL28213.1"/>
    <property type="molecule type" value="Genomic_DNA"/>
</dbReference>
<evidence type="ECO:0000256" key="1">
    <source>
        <dbReference type="ARBA" id="ARBA00009184"/>
    </source>
</evidence>
<evidence type="ECO:0000313" key="5">
    <source>
        <dbReference type="EMBL" id="EFL28213.1"/>
    </source>
</evidence>
<proteinExistence type="inferred from homology"/>
<dbReference type="GO" id="GO:0016787">
    <property type="term" value="F:hydrolase activity"/>
    <property type="evidence" value="ECO:0007669"/>
    <property type="project" value="UniProtKB-KW"/>
</dbReference>
<evidence type="ECO:0000256" key="3">
    <source>
        <dbReference type="ARBA" id="ARBA00022801"/>
    </source>
</evidence>
<reference evidence="5 6" key="1">
    <citation type="submission" date="2009-02" db="EMBL/GenBank/DDBJ databases">
        <title>Annotation of Streptomyces hygroscopicus strain ATCC 53653.</title>
        <authorList>
            <consortium name="The Broad Institute Genome Sequencing Platform"/>
            <consortium name="Broad Institute Microbial Sequencing Center"/>
            <person name="Fischbach M."/>
            <person name="Godfrey P."/>
            <person name="Ward D."/>
            <person name="Young S."/>
            <person name="Zeng Q."/>
            <person name="Koehrsen M."/>
            <person name="Alvarado L."/>
            <person name="Berlin A.M."/>
            <person name="Bochicchio J."/>
            <person name="Borenstein D."/>
            <person name="Chapman S.B."/>
            <person name="Chen Z."/>
            <person name="Engels R."/>
            <person name="Freedman E."/>
            <person name="Gellesch M."/>
            <person name="Goldberg J."/>
            <person name="Griggs A."/>
            <person name="Gujja S."/>
            <person name="Heilman E.R."/>
            <person name="Heiman D.I."/>
            <person name="Hepburn T.A."/>
            <person name="Howarth C."/>
            <person name="Jen D."/>
            <person name="Larson L."/>
            <person name="Lewis B."/>
            <person name="Mehta T."/>
            <person name="Park D."/>
            <person name="Pearson M."/>
            <person name="Richards J."/>
            <person name="Roberts A."/>
            <person name="Saif S."/>
            <person name="Shea T.D."/>
            <person name="Shenoy N."/>
            <person name="Sisk P."/>
            <person name="Stolte C."/>
            <person name="Sykes S.N."/>
            <person name="Thomson T."/>
            <person name="Walk T."/>
            <person name="White J."/>
            <person name="Yandava C."/>
            <person name="Straight P."/>
            <person name="Clardy J."/>
            <person name="Hung D."/>
            <person name="Kolter R."/>
            <person name="Mekalanos J."/>
            <person name="Walker S."/>
            <person name="Walsh C.T."/>
            <person name="Wieland-Brown L.C."/>
            <person name="Haas B."/>
            <person name="Nusbaum C."/>
            <person name="Birren B."/>
        </authorList>
    </citation>
    <scope>NUCLEOTIDE SEQUENCE [LARGE SCALE GENOMIC DNA]</scope>
    <source>
        <strain evidence="5 6">ATCC 53653</strain>
    </source>
</reference>
<dbReference type="InterPro" id="IPR050582">
    <property type="entry name" value="HAD-like_SerB"/>
</dbReference>
<keyword evidence="2" id="KW-0479">Metal-binding</keyword>
<dbReference type="Pfam" id="PF12710">
    <property type="entry name" value="HAD"/>
    <property type="match status" value="1"/>
</dbReference>
<organism evidence="5 6">
    <name type="scientific">Streptomyces himastatinicus ATCC 53653</name>
    <dbReference type="NCBI Taxonomy" id="457427"/>
    <lineage>
        <taxon>Bacteria</taxon>
        <taxon>Bacillati</taxon>
        <taxon>Actinomycetota</taxon>
        <taxon>Actinomycetes</taxon>
        <taxon>Kitasatosporales</taxon>
        <taxon>Streptomycetaceae</taxon>
        <taxon>Streptomyces</taxon>
        <taxon>Streptomyces violaceusniger group</taxon>
    </lineage>
</organism>
<dbReference type="OrthoDB" id="25607at2"/>
<dbReference type="AlphaFoldDB" id="D9WRW9"/>
<name>D9WRW9_9ACTN</name>
<dbReference type="Gene3D" id="1.20.1440.100">
    <property type="entry name" value="SG protein - dephosphorylation function"/>
    <property type="match status" value="1"/>
</dbReference>
<comment type="similarity">
    <text evidence="1">Belongs to the HAD-like hydrolase superfamily. SerB family.</text>
</comment>
<dbReference type="NCBIfam" id="TIGR01490">
    <property type="entry name" value="HAD-SF-IB-hyp1"/>
    <property type="match status" value="1"/>
</dbReference>
<evidence type="ECO:0000313" key="6">
    <source>
        <dbReference type="Proteomes" id="UP000003963"/>
    </source>
</evidence>
<dbReference type="STRING" id="457427.SSOG_07927"/>
<dbReference type="PANTHER" id="PTHR43344:SF13">
    <property type="entry name" value="PHOSPHATASE RV3661-RELATED"/>
    <property type="match status" value="1"/>
</dbReference>
<dbReference type="GO" id="GO:0046872">
    <property type="term" value="F:metal ion binding"/>
    <property type="evidence" value="ECO:0007669"/>
    <property type="project" value="UniProtKB-KW"/>
</dbReference>
<dbReference type="InterPro" id="IPR036412">
    <property type="entry name" value="HAD-like_sf"/>
</dbReference>
<dbReference type="HOGENOM" id="CLU_052657_1_2_11"/>
<dbReference type="Gene3D" id="3.40.50.1000">
    <property type="entry name" value="HAD superfamily/HAD-like"/>
    <property type="match status" value="1"/>
</dbReference>
<accession>D9WRW9</accession>
<evidence type="ECO:0000256" key="4">
    <source>
        <dbReference type="ARBA" id="ARBA00022842"/>
    </source>
</evidence>
<dbReference type="InterPro" id="IPR006385">
    <property type="entry name" value="HAD_hydro_SerB1"/>
</dbReference>
<keyword evidence="6" id="KW-1185">Reference proteome</keyword>
<dbReference type="NCBIfam" id="TIGR01488">
    <property type="entry name" value="HAD-SF-IB"/>
    <property type="match status" value="1"/>
</dbReference>
<sequence length="241" mass="25862">MTSGLATTARGAAFFDVDETLITRKSMLSFLRDYYRWLGRPDSAADDTVASLRDIAAGPGGRAASNRAYYRLFAGHRVAEVTAAGQQWFDDGMTSGGLFHPPALLALREHQQRGDLVVLVSGSFAACLDPIARYVHADIALGTVPEVSGGSYTGEVRDVRIGAGKAEAVAEVLRERELRPEDCHAYGDHASDLDLLRQVGHPVVVGDDPVLLEHAHRGRWRRLPPAVGAVRGAGPAEPSAR</sequence>
<keyword evidence="4" id="KW-0460">Magnesium</keyword>
<dbReference type="PANTHER" id="PTHR43344">
    <property type="entry name" value="PHOSPHOSERINE PHOSPHATASE"/>
    <property type="match status" value="1"/>
</dbReference>
<dbReference type="InterPro" id="IPR023214">
    <property type="entry name" value="HAD_sf"/>
</dbReference>
<keyword evidence="3 5" id="KW-0378">Hydrolase</keyword>